<dbReference type="Proteomes" id="UP001055879">
    <property type="component" value="Linkage Group LG02"/>
</dbReference>
<name>A0ACB9EKR5_ARCLA</name>
<accession>A0ACB9EKR5</accession>
<reference evidence="1 2" key="2">
    <citation type="journal article" date="2022" name="Mol. Ecol. Resour.">
        <title>The genomes of chicory, endive, great burdock and yacon provide insights into Asteraceae paleo-polyploidization history and plant inulin production.</title>
        <authorList>
            <person name="Fan W."/>
            <person name="Wang S."/>
            <person name="Wang H."/>
            <person name="Wang A."/>
            <person name="Jiang F."/>
            <person name="Liu H."/>
            <person name="Zhao H."/>
            <person name="Xu D."/>
            <person name="Zhang Y."/>
        </authorList>
    </citation>
    <scope>NUCLEOTIDE SEQUENCE [LARGE SCALE GENOMIC DNA]</scope>
    <source>
        <strain evidence="2">cv. Niubang</strain>
    </source>
</reference>
<comment type="caution">
    <text evidence="1">The sequence shown here is derived from an EMBL/GenBank/DDBJ whole genome shotgun (WGS) entry which is preliminary data.</text>
</comment>
<evidence type="ECO:0000313" key="1">
    <source>
        <dbReference type="EMBL" id="KAI3759514.1"/>
    </source>
</evidence>
<keyword evidence="2" id="KW-1185">Reference proteome</keyword>
<proteinExistence type="predicted"/>
<dbReference type="EMBL" id="CM042048">
    <property type="protein sequence ID" value="KAI3759514.1"/>
    <property type="molecule type" value="Genomic_DNA"/>
</dbReference>
<gene>
    <name evidence="1" type="ORF">L6452_07397</name>
</gene>
<reference evidence="2" key="1">
    <citation type="journal article" date="2022" name="Mol. Ecol. Resour.">
        <title>The genomes of chicory, endive, great burdock and yacon provide insights into Asteraceae palaeo-polyploidization history and plant inulin production.</title>
        <authorList>
            <person name="Fan W."/>
            <person name="Wang S."/>
            <person name="Wang H."/>
            <person name="Wang A."/>
            <person name="Jiang F."/>
            <person name="Liu H."/>
            <person name="Zhao H."/>
            <person name="Xu D."/>
            <person name="Zhang Y."/>
        </authorList>
    </citation>
    <scope>NUCLEOTIDE SEQUENCE [LARGE SCALE GENOMIC DNA]</scope>
    <source>
        <strain evidence="2">cv. Niubang</strain>
    </source>
</reference>
<sequence length="776" mass="89670">MGFFSEVQELKLENTNLQSSLTFYVNRANQYADENNSLKEEVSALKTINEDLLTKTSGLNDEKTLRLESENSELKRKISDLEQKIAKDKSDFENKEKSFANKFSDFSRKCADEKKEVELKCIKLSQQVSAFEKVIILEREKFEKEKKAMKQKNVGFFKEISDQRNDAEKRFEEKRSMFEAEIKKLTAKLSELSEKALKEQKTKNIDGSGTHPRRRRYKVEELVWKKKPVKDELKERESCVHAVNAKKNNASKSKPDHIYSRDQLLRQSRDQRDVDAVSVFKDEDFKDYIDSFPYHVVSATSLLQPNIVNDNRRRRDRFEGPDMEPCNGNHNRVDLSSSKSKKEEEEEKIHIILQRILLSSKEESQHEDLFRSHCSVHKKVCNLIIDNGSCENLVSQKLVDYFNLPTQHHECPYSLGWIKNGFQVRVTQTCRVTISIGKHYREEVLCDVLDMDACHILLGRPWQFDNHATYKRRYDLVLFRCGDQKIVVIPVDSFDAGTNKKSNINNRTIGSVTSLVRQPPIPEEPSKQDDEVLPNKVEDEVVTESQQEIVIEAKVSELDLGPVTEDTENKIVEDILEPTKALSQEVKKDFVFVVPTSKAPVQTETIPGTVTLISYPFEFDKISLVWRRSRQTLLGFEEWSYFSNFGSQVVNQSVRNKRMIYGSDEGVFQVNSRTSSFQVRVTDTGRIREVIRIFENNWKRRKRARKRLRNWNRKRGKQKLPRAVPGCFRFKASPGLLPGWGYIGFAPGLGYTEFASRFGDFPGLLPGSLPGSSARL</sequence>
<evidence type="ECO:0000313" key="2">
    <source>
        <dbReference type="Proteomes" id="UP001055879"/>
    </source>
</evidence>
<organism evidence="1 2">
    <name type="scientific">Arctium lappa</name>
    <name type="common">Greater burdock</name>
    <name type="synonym">Lappa major</name>
    <dbReference type="NCBI Taxonomy" id="4217"/>
    <lineage>
        <taxon>Eukaryota</taxon>
        <taxon>Viridiplantae</taxon>
        <taxon>Streptophyta</taxon>
        <taxon>Embryophyta</taxon>
        <taxon>Tracheophyta</taxon>
        <taxon>Spermatophyta</taxon>
        <taxon>Magnoliopsida</taxon>
        <taxon>eudicotyledons</taxon>
        <taxon>Gunneridae</taxon>
        <taxon>Pentapetalae</taxon>
        <taxon>asterids</taxon>
        <taxon>campanulids</taxon>
        <taxon>Asterales</taxon>
        <taxon>Asteraceae</taxon>
        <taxon>Carduoideae</taxon>
        <taxon>Cardueae</taxon>
        <taxon>Arctiinae</taxon>
        <taxon>Arctium</taxon>
    </lineage>
</organism>
<protein>
    <submittedName>
        <fullName evidence="1">Uncharacterized protein</fullName>
    </submittedName>
</protein>